<dbReference type="InterPro" id="IPR018289">
    <property type="entry name" value="MULE_transposase_dom"/>
</dbReference>
<keyword evidence="4" id="KW-1185">Reference proteome</keyword>
<gene>
    <name evidence="3" type="ORF">RFULGI_LOCUS3274</name>
</gene>
<feature type="non-terminal residue" evidence="3">
    <location>
        <position position="1"/>
    </location>
</feature>
<organism evidence="3 4">
    <name type="scientific">Racocetra fulgida</name>
    <dbReference type="NCBI Taxonomy" id="60492"/>
    <lineage>
        <taxon>Eukaryota</taxon>
        <taxon>Fungi</taxon>
        <taxon>Fungi incertae sedis</taxon>
        <taxon>Mucoromycota</taxon>
        <taxon>Glomeromycotina</taxon>
        <taxon>Glomeromycetes</taxon>
        <taxon>Diversisporales</taxon>
        <taxon>Gigasporaceae</taxon>
        <taxon>Racocetra</taxon>
    </lineage>
</organism>
<feature type="compositionally biased region" description="Low complexity" evidence="1">
    <location>
        <begin position="486"/>
        <end position="506"/>
    </location>
</feature>
<proteinExistence type="predicted"/>
<dbReference type="Proteomes" id="UP000789396">
    <property type="component" value="Unassembled WGS sequence"/>
</dbReference>
<accession>A0A9N9F9U6</accession>
<dbReference type="AlphaFoldDB" id="A0A9N9F9U6"/>
<evidence type="ECO:0000256" key="1">
    <source>
        <dbReference type="SAM" id="MobiDB-lite"/>
    </source>
</evidence>
<dbReference type="Pfam" id="PF10551">
    <property type="entry name" value="MULE"/>
    <property type="match status" value="1"/>
</dbReference>
<dbReference type="OrthoDB" id="2440346at2759"/>
<evidence type="ECO:0000259" key="2">
    <source>
        <dbReference type="Pfam" id="PF10551"/>
    </source>
</evidence>
<comment type="caution">
    <text evidence="3">The sequence shown here is derived from an EMBL/GenBank/DDBJ whole genome shotgun (WGS) entry which is preliminary data.</text>
</comment>
<protein>
    <submittedName>
        <fullName evidence="3">17814_t:CDS:1</fullName>
    </submittedName>
</protein>
<evidence type="ECO:0000313" key="3">
    <source>
        <dbReference type="EMBL" id="CAG8519315.1"/>
    </source>
</evidence>
<evidence type="ECO:0000313" key="4">
    <source>
        <dbReference type="Proteomes" id="UP000789396"/>
    </source>
</evidence>
<dbReference type="EMBL" id="CAJVPZ010002786">
    <property type="protein sequence ID" value="CAG8519315.1"/>
    <property type="molecule type" value="Genomic_DNA"/>
</dbReference>
<feature type="domain" description="MULE transposase" evidence="2">
    <location>
        <begin position="242"/>
        <end position="328"/>
    </location>
</feature>
<feature type="region of interest" description="Disordered" evidence="1">
    <location>
        <begin position="473"/>
        <end position="506"/>
    </location>
</feature>
<reference evidence="3" key="1">
    <citation type="submission" date="2021-06" db="EMBL/GenBank/DDBJ databases">
        <authorList>
            <person name="Kallberg Y."/>
            <person name="Tangrot J."/>
            <person name="Rosling A."/>
        </authorList>
    </citation>
    <scope>NUCLEOTIDE SEQUENCE</scope>
    <source>
        <strain evidence="3">IN212</strain>
    </source>
</reference>
<name>A0A9N9F9U6_9GLOM</name>
<dbReference type="PANTHER" id="PTHR47718">
    <property type="entry name" value="OS01G0519700 PROTEIN"/>
    <property type="match status" value="1"/>
</dbReference>
<sequence>MSAVNLKSKSVIARKDRQKTLQELQISEELKKQAEELTIGYKFENWEHIDQVLYTYDKTKGFIWRLQNTYYRVDKSIKKVFECHHAGKPRSNTKNNTTQAKKSSRVECTCYINICWPKTDSNPHVTTFEPEHANYTLNLVTAKFAPSYRSLPEPVLDRISFYINNSPRIGSFMIRNLLIAEFSQHTLLERDIVNAIQRFKQDNVCNKINNPDNDAFLLLNMLENQQNDDAGLYIAKKINNGRTNKYSMALCLFVGVDNRNHIRVLAQALLSDETSTSYTWVFEQLLNANDQILLLVLISDADTGLDAAVKTFLPTVKHIHCIFHIRQNLDRHIQSSLGQNYHEFLAKFYLAYNSLNEALFEVRWNHLIELFPSTNSYLMETLDKIKESWAKAFICTVNNSEAFNETEPDPDLTVTHAEQTFIDINGNLSYINISQSPTVLEMKILDELHENENTNESNSKTIINPYIVKSKGRPRNKRFKSSVETNKSFNKNNNPNIYIQNNKDEA</sequence>